<evidence type="ECO:0000256" key="2">
    <source>
        <dbReference type="ARBA" id="ARBA00008034"/>
    </source>
</evidence>
<comment type="similarity">
    <text evidence="2 6">Belongs to the ABC-3 integral membrane protein family.</text>
</comment>
<keyword evidence="4 7" id="KW-1133">Transmembrane helix</keyword>
<dbReference type="Gene3D" id="1.10.3470.10">
    <property type="entry name" value="ABC transporter involved in vitamin B12 uptake, BtuC"/>
    <property type="match status" value="1"/>
</dbReference>
<evidence type="ECO:0000313" key="9">
    <source>
        <dbReference type="Proteomes" id="UP000013520"/>
    </source>
</evidence>
<dbReference type="KEGG" id="dgi:Desgi_3277"/>
<dbReference type="GO" id="GO:0010043">
    <property type="term" value="P:response to zinc ion"/>
    <property type="evidence" value="ECO:0007669"/>
    <property type="project" value="TreeGrafter"/>
</dbReference>
<dbReference type="SUPFAM" id="SSF81345">
    <property type="entry name" value="ABC transporter involved in vitamin B12 uptake, BtuC"/>
    <property type="match status" value="1"/>
</dbReference>
<sequence length="272" mass="28704">MEIFQFDFMLRALAGGLLVGIICPIIGLFITLRRMSMIADALSHVCLSGVAAGLLMGTQPVLAASAFALGGSLLIEGLRDKYKYYSELAIAIILSAGVALGAILIGLGNGFNGSFMSYLFGSIVLVTIEDIYVIAVIGLPVLLLTIFFIKELFSITFDEETARVSGLPVKLINVGFTALTALTIAVSMRIVGILLVSSLMVLPVAVAMQLAKSFRGTLVAAVVTGEAAVIIGLLCSFYLDLPPGGAIVMTLVIMLILVLVLNSRRAVFRLSN</sequence>
<organism evidence="8 9">
    <name type="scientific">Desulfoscipio gibsoniae DSM 7213</name>
    <dbReference type="NCBI Taxonomy" id="767817"/>
    <lineage>
        <taxon>Bacteria</taxon>
        <taxon>Bacillati</taxon>
        <taxon>Bacillota</taxon>
        <taxon>Clostridia</taxon>
        <taxon>Eubacteriales</taxon>
        <taxon>Desulfallaceae</taxon>
        <taxon>Desulfoscipio</taxon>
    </lineage>
</organism>
<dbReference type="GO" id="GO:0055085">
    <property type="term" value="P:transmembrane transport"/>
    <property type="evidence" value="ECO:0007669"/>
    <property type="project" value="InterPro"/>
</dbReference>
<evidence type="ECO:0000256" key="1">
    <source>
        <dbReference type="ARBA" id="ARBA00004141"/>
    </source>
</evidence>
<dbReference type="Proteomes" id="UP000013520">
    <property type="component" value="Chromosome"/>
</dbReference>
<evidence type="ECO:0000256" key="4">
    <source>
        <dbReference type="ARBA" id="ARBA00022989"/>
    </source>
</evidence>
<dbReference type="RefSeq" id="WP_006524159.1">
    <property type="nucleotide sequence ID" value="NC_021184.1"/>
</dbReference>
<keyword evidence="5 7" id="KW-0472">Membrane</keyword>
<proteinExistence type="inferred from homology"/>
<feature type="transmembrane region" description="Helical" evidence="7">
    <location>
        <begin position="245"/>
        <end position="262"/>
    </location>
</feature>
<evidence type="ECO:0000256" key="5">
    <source>
        <dbReference type="ARBA" id="ARBA00023136"/>
    </source>
</evidence>
<reference evidence="8 9" key="1">
    <citation type="submission" date="2012-01" db="EMBL/GenBank/DDBJ databases">
        <title>Complete sequence of Desulfotomaculum gibsoniae DSM 7213.</title>
        <authorList>
            <consortium name="US DOE Joint Genome Institute"/>
            <person name="Lucas S."/>
            <person name="Han J."/>
            <person name="Lapidus A."/>
            <person name="Cheng J.-F."/>
            <person name="Goodwin L."/>
            <person name="Pitluck S."/>
            <person name="Peters L."/>
            <person name="Ovchinnikova G."/>
            <person name="Teshima H."/>
            <person name="Detter J.C."/>
            <person name="Han C."/>
            <person name="Tapia R."/>
            <person name="Land M."/>
            <person name="Hauser L."/>
            <person name="Kyrpides N."/>
            <person name="Ivanova N."/>
            <person name="Pagani I."/>
            <person name="Parshina S."/>
            <person name="Plugge C."/>
            <person name="Muyzer G."/>
            <person name="Kuever J."/>
            <person name="Ivanova A."/>
            <person name="Nazina T."/>
            <person name="Klenk H.-P."/>
            <person name="Brambilla E."/>
            <person name="Spring S."/>
            <person name="Stams A.F."/>
            <person name="Woyke T."/>
        </authorList>
    </citation>
    <scope>NUCLEOTIDE SEQUENCE [LARGE SCALE GENOMIC DNA]</scope>
    <source>
        <strain evidence="8 9">DSM 7213</strain>
    </source>
</reference>
<keyword evidence="6" id="KW-0813">Transport</keyword>
<keyword evidence="9" id="KW-1185">Reference proteome</keyword>
<evidence type="ECO:0000256" key="3">
    <source>
        <dbReference type="ARBA" id="ARBA00022692"/>
    </source>
</evidence>
<dbReference type="eggNOG" id="COG1108">
    <property type="taxonomic scope" value="Bacteria"/>
</dbReference>
<accession>R4KHD0</accession>
<dbReference type="GO" id="GO:0043190">
    <property type="term" value="C:ATP-binding cassette (ABC) transporter complex"/>
    <property type="evidence" value="ECO:0007669"/>
    <property type="project" value="InterPro"/>
</dbReference>
<comment type="subcellular location">
    <subcellularLocation>
        <location evidence="6">Cell membrane</location>
        <topology evidence="6">Multi-pass membrane protein</topology>
    </subcellularLocation>
    <subcellularLocation>
        <location evidence="1">Membrane</location>
        <topology evidence="1">Multi-pass membrane protein</topology>
    </subcellularLocation>
</comment>
<dbReference type="InterPro" id="IPR001626">
    <property type="entry name" value="ABC_TroCD"/>
</dbReference>
<dbReference type="PANTHER" id="PTHR30477">
    <property type="entry name" value="ABC-TRANSPORTER METAL-BINDING PROTEIN"/>
    <property type="match status" value="1"/>
</dbReference>
<evidence type="ECO:0000256" key="6">
    <source>
        <dbReference type="RuleBase" id="RU003943"/>
    </source>
</evidence>
<dbReference type="Pfam" id="PF00950">
    <property type="entry name" value="ABC-3"/>
    <property type="match status" value="1"/>
</dbReference>
<evidence type="ECO:0000256" key="7">
    <source>
        <dbReference type="SAM" id="Phobius"/>
    </source>
</evidence>
<dbReference type="InterPro" id="IPR037294">
    <property type="entry name" value="ABC_BtuC-like"/>
</dbReference>
<dbReference type="EMBL" id="CP003273">
    <property type="protein sequence ID" value="AGL02623.1"/>
    <property type="molecule type" value="Genomic_DNA"/>
</dbReference>
<keyword evidence="3 6" id="KW-0812">Transmembrane</keyword>
<feature type="transmembrane region" description="Helical" evidence="7">
    <location>
        <begin position="218"/>
        <end position="239"/>
    </location>
</feature>
<gene>
    <name evidence="8" type="ORF">Desgi_3277</name>
</gene>
<feature type="transmembrane region" description="Helical" evidence="7">
    <location>
        <begin position="90"/>
        <end position="111"/>
    </location>
</feature>
<dbReference type="CDD" id="cd06550">
    <property type="entry name" value="TM_ABC_iron-siderophores_like"/>
    <property type="match status" value="1"/>
</dbReference>
<name>R4KHD0_9FIRM</name>
<evidence type="ECO:0000313" key="8">
    <source>
        <dbReference type="EMBL" id="AGL02623.1"/>
    </source>
</evidence>
<dbReference type="STRING" id="767817.Desgi_3277"/>
<dbReference type="OrthoDB" id="9798540at2"/>
<dbReference type="HOGENOM" id="CLU_028808_3_1_9"/>
<dbReference type="AlphaFoldDB" id="R4KHD0"/>
<protein>
    <submittedName>
        <fullName evidence="8">ABC-type Mn2+/Zn2+ transport system, permease component</fullName>
    </submittedName>
</protein>
<dbReference type="PANTHER" id="PTHR30477:SF0">
    <property type="entry name" value="METAL TRANSPORT SYSTEM MEMBRANE PROTEIN TM_0125-RELATED"/>
    <property type="match status" value="1"/>
</dbReference>
<feature type="transmembrane region" description="Helical" evidence="7">
    <location>
        <begin position="131"/>
        <end position="149"/>
    </location>
</feature>
<feature type="transmembrane region" description="Helical" evidence="7">
    <location>
        <begin position="12"/>
        <end position="30"/>
    </location>
</feature>